<feature type="transmembrane region" description="Helical" evidence="5">
    <location>
        <begin position="21"/>
        <end position="42"/>
    </location>
</feature>
<dbReference type="InterPro" id="IPR020846">
    <property type="entry name" value="MFS_dom"/>
</dbReference>
<reference evidence="7 8" key="1">
    <citation type="submission" date="2017-02" db="EMBL/GenBank/DDBJ databases">
        <title>Draft genome of Saccharomonospora sp. 154.</title>
        <authorList>
            <person name="Alonso-Carmona G.S."/>
            <person name="De La Haba R."/>
            <person name="Vera-Gargallo B."/>
            <person name="Sandoval-Trujillo A.H."/>
            <person name="Ramirez-Duran N."/>
            <person name="Ventosa A."/>
        </authorList>
    </citation>
    <scope>NUCLEOTIDE SEQUENCE [LARGE SCALE GENOMIC DNA]</scope>
    <source>
        <strain evidence="7 8">LRS4.154</strain>
    </source>
</reference>
<feature type="transmembrane region" description="Helical" evidence="5">
    <location>
        <begin position="142"/>
        <end position="161"/>
    </location>
</feature>
<evidence type="ECO:0000259" key="6">
    <source>
        <dbReference type="PROSITE" id="PS50850"/>
    </source>
</evidence>
<dbReference type="RefSeq" id="WP_081194317.1">
    <property type="nucleotide sequence ID" value="NZ_MWIH01000008.1"/>
</dbReference>
<sequence>MTHTGQRRAGVLWTPEHRRTTVGLLLVVTLLAFENMGVATAMPTMVADLDGGELYSWPFTAFLVASVAATVLSGRICDRRGPALPLLIGPWIFLAGLLTAGLAPGMAALLVGRALQGFGTGVLLVATSLLIALVYDDRERPVIYAANAAAWVLPAVLGPPIAGLVTETAGWRWVFLGLVPVLLAGVAMLVPVVRGLPGHVADEHVRRASIAAAVAVAVAVAALTWAAQRPSATAVTVGLALAALTVLAVSLRALLPVGTLTGRPGLPTVVGSRALLAGAFAGLEAYLPLTMSRVHGHGPALAGLPLTVGALSWSAASVVQGRNPDWSRRALLRAAFGFVAAGLALFALVAWAGAPAWVAFAASACAGAGMGLGMPSISVLLLRLSSPAERGFNTSATQLGDWITSALTIGAGGVLLGLLGGTGRPSAAVALLAAALALIAVVGGLLVHRGLRERTRDVHPTT</sequence>
<feature type="transmembrane region" description="Helical" evidence="5">
    <location>
        <begin position="402"/>
        <end position="421"/>
    </location>
</feature>
<evidence type="ECO:0000313" key="7">
    <source>
        <dbReference type="EMBL" id="OQO89986.1"/>
    </source>
</evidence>
<feature type="transmembrane region" description="Helical" evidence="5">
    <location>
        <begin position="427"/>
        <end position="447"/>
    </location>
</feature>
<keyword evidence="8" id="KW-1185">Reference proteome</keyword>
<feature type="transmembrane region" description="Helical" evidence="5">
    <location>
        <begin position="208"/>
        <end position="227"/>
    </location>
</feature>
<name>A0A1V8ZYW6_SACPI</name>
<comment type="subcellular location">
    <subcellularLocation>
        <location evidence="1">Cell membrane</location>
        <topology evidence="1">Multi-pass membrane protein</topology>
    </subcellularLocation>
</comment>
<feature type="transmembrane region" description="Helical" evidence="5">
    <location>
        <begin position="357"/>
        <end position="382"/>
    </location>
</feature>
<organism evidence="7 8">
    <name type="scientific">Saccharomonospora piscinae</name>
    <dbReference type="NCBI Taxonomy" id="687388"/>
    <lineage>
        <taxon>Bacteria</taxon>
        <taxon>Bacillati</taxon>
        <taxon>Actinomycetota</taxon>
        <taxon>Actinomycetes</taxon>
        <taxon>Pseudonocardiales</taxon>
        <taxon>Pseudonocardiaceae</taxon>
        <taxon>Saccharomonospora</taxon>
    </lineage>
</organism>
<feature type="transmembrane region" description="Helical" evidence="5">
    <location>
        <begin position="84"/>
        <end position="111"/>
    </location>
</feature>
<dbReference type="PANTHER" id="PTHR23501">
    <property type="entry name" value="MAJOR FACILITATOR SUPERFAMILY"/>
    <property type="match status" value="1"/>
</dbReference>
<feature type="transmembrane region" description="Helical" evidence="5">
    <location>
        <begin position="54"/>
        <end position="72"/>
    </location>
</feature>
<dbReference type="EMBL" id="MWIH01000008">
    <property type="protein sequence ID" value="OQO89986.1"/>
    <property type="molecule type" value="Genomic_DNA"/>
</dbReference>
<feature type="transmembrane region" description="Helical" evidence="5">
    <location>
        <begin position="299"/>
        <end position="319"/>
    </location>
</feature>
<feature type="transmembrane region" description="Helical" evidence="5">
    <location>
        <begin position="266"/>
        <end position="287"/>
    </location>
</feature>
<feature type="transmembrane region" description="Helical" evidence="5">
    <location>
        <begin position="173"/>
        <end position="196"/>
    </location>
</feature>
<dbReference type="Pfam" id="PF07690">
    <property type="entry name" value="MFS_1"/>
    <property type="match status" value="1"/>
</dbReference>
<protein>
    <submittedName>
        <fullName evidence="7">MFS transporter</fullName>
    </submittedName>
</protein>
<proteinExistence type="predicted"/>
<comment type="caution">
    <text evidence="7">The sequence shown here is derived from an EMBL/GenBank/DDBJ whole genome shotgun (WGS) entry which is preliminary data.</text>
</comment>
<dbReference type="PANTHER" id="PTHR23501:SF154">
    <property type="entry name" value="MULTIDRUG-EFFLUX TRANSPORTER RV1634-RELATED"/>
    <property type="match status" value="1"/>
</dbReference>
<keyword evidence="4 5" id="KW-0472">Membrane</keyword>
<feature type="transmembrane region" description="Helical" evidence="5">
    <location>
        <begin position="331"/>
        <end position="351"/>
    </location>
</feature>
<accession>A0A1V8ZYW6</accession>
<evidence type="ECO:0000256" key="3">
    <source>
        <dbReference type="ARBA" id="ARBA00022989"/>
    </source>
</evidence>
<dbReference type="Proteomes" id="UP000192591">
    <property type="component" value="Unassembled WGS sequence"/>
</dbReference>
<dbReference type="InterPro" id="IPR011701">
    <property type="entry name" value="MFS"/>
</dbReference>
<dbReference type="PROSITE" id="PS50850">
    <property type="entry name" value="MFS"/>
    <property type="match status" value="1"/>
</dbReference>
<keyword evidence="2 5" id="KW-0812">Transmembrane</keyword>
<dbReference type="STRING" id="1962155.B1813_19325"/>
<dbReference type="SUPFAM" id="SSF103473">
    <property type="entry name" value="MFS general substrate transporter"/>
    <property type="match status" value="1"/>
</dbReference>
<keyword evidence="3 5" id="KW-1133">Transmembrane helix</keyword>
<dbReference type="AlphaFoldDB" id="A0A1V8ZYW6"/>
<dbReference type="GO" id="GO:0005886">
    <property type="term" value="C:plasma membrane"/>
    <property type="evidence" value="ECO:0007669"/>
    <property type="project" value="UniProtKB-SubCell"/>
</dbReference>
<feature type="transmembrane region" description="Helical" evidence="5">
    <location>
        <begin position="117"/>
        <end position="135"/>
    </location>
</feature>
<dbReference type="InterPro" id="IPR036259">
    <property type="entry name" value="MFS_trans_sf"/>
</dbReference>
<dbReference type="GO" id="GO:0022857">
    <property type="term" value="F:transmembrane transporter activity"/>
    <property type="evidence" value="ECO:0007669"/>
    <property type="project" value="InterPro"/>
</dbReference>
<evidence type="ECO:0000256" key="4">
    <source>
        <dbReference type="ARBA" id="ARBA00023136"/>
    </source>
</evidence>
<evidence type="ECO:0000256" key="5">
    <source>
        <dbReference type="SAM" id="Phobius"/>
    </source>
</evidence>
<feature type="transmembrane region" description="Helical" evidence="5">
    <location>
        <begin position="233"/>
        <end position="254"/>
    </location>
</feature>
<evidence type="ECO:0000256" key="2">
    <source>
        <dbReference type="ARBA" id="ARBA00022692"/>
    </source>
</evidence>
<gene>
    <name evidence="7" type="ORF">B1813_19325</name>
</gene>
<evidence type="ECO:0000313" key="8">
    <source>
        <dbReference type="Proteomes" id="UP000192591"/>
    </source>
</evidence>
<evidence type="ECO:0000256" key="1">
    <source>
        <dbReference type="ARBA" id="ARBA00004651"/>
    </source>
</evidence>
<dbReference type="Gene3D" id="1.20.1250.20">
    <property type="entry name" value="MFS general substrate transporter like domains"/>
    <property type="match status" value="1"/>
</dbReference>
<feature type="domain" description="Major facilitator superfamily (MFS) profile" evidence="6">
    <location>
        <begin position="20"/>
        <end position="452"/>
    </location>
</feature>